<proteinExistence type="predicted"/>
<dbReference type="PANTHER" id="PTHR33710:SF79">
    <property type="entry name" value="OS06G0205337 PROTEIN"/>
    <property type="match status" value="1"/>
</dbReference>
<dbReference type="Gene3D" id="3.60.10.10">
    <property type="entry name" value="Endonuclease/exonuclease/phosphatase"/>
    <property type="match status" value="1"/>
</dbReference>
<sequence length="226" mass="24651">MTFPAGMRFSPPPIGPSGPLFPDPYGAGYSTWMGCSSQNTQISPIPIPSLVQDLSGVLGSADSPKAPYVSSLVRSFEIEFMFLIETLVPVNVAVDKLSSLAFDGFCGSDALGDFNQVKYLVDKLGGAPSILGRYDFLNWKIASGLVDIPFTGSPFTWTNGQLGNPTFERLDKGYASCSWLESHPDAMVIHRPILFSDHAAIVLKETIPLSPKKTPYRIENWCLDIR</sequence>
<dbReference type="PANTHER" id="PTHR33710">
    <property type="entry name" value="BNAC02G09200D PROTEIN"/>
    <property type="match status" value="1"/>
</dbReference>
<dbReference type="Gramene" id="AUR62008697-RA">
    <property type="protein sequence ID" value="AUR62008697-RA:cds"/>
    <property type="gene ID" value="AUR62008697"/>
</dbReference>
<evidence type="ECO:0000313" key="2">
    <source>
        <dbReference type="Proteomes" id="UP000596660"/>
    </source>
</evidence>
<dbReference type="EnsemblPlants" id="AUR62008697-RA">
    <property type="protein sequence ID" value="AUR62008697-RA:cds"/>
    <property type="gene ID" value="AUR62008697"/>
</dbReference>
<dbReference type="SUPFAM" id="SSF56219">
    <property type="entry name" value="DNase I-like"/>
    <property type="match status" value="1"/>
</dbReference>
<keyword evidence="2" id="KW-1185">Reference proteome</keyword>
<reference evidence="1" key="1">
    <citation type="journal article" date="2017" name="Nature">
        <title>The genome of Chenopodium quinoa.</title>
        <authorList>
            <person name="Jarvis D.E."/>
            <person name="Ho Y.S."/>
            <person name="Lightfoot D.J."/>
            <person name="Schmoeckel S.M."/>
            <person name="Li B."/>
            <person name="Borm T.J.A."/>
            <person name="Ohyanagi H."/>
            <person name="Mineta K."/>
            <person name="Michell C.T."/>
            <person name="Saber N."/>
            <person name="Kharbatia N.M."/>
            <person name="Rupper R.R."/>
            <person name="Sharp A.R."/>
            <person name="Dally N."/>
            <person name="Boughton B.A."/>
            <person name="Woo Y.H."/>
            <person name="Gao G."/>
            <person name="Schijlen E.G.W.M."/>
            <person name="Guo X."/>
            <person name="Momin A.A."/>
            <person name="Negrao S."/>
            <person name="Al-Babili S."/>
            <person name="Gehring C."/>
            <person name="Roessner U."/>
            <person name="Jung C."/>
            <person name="Murphy K."/>
            <person name="Arold S.T."/>
            <person name="Gojobori T."/>
            <person name="van der Linden C.G."/>
            <person name="van Loo E.N."/>
            <person name="Jellen E.N."/>
            <person name="Maughan P.J."/>
            <person name="Tester M."/>
        </authorList>
    </citation>
    <scope>NUCLEOTIDE SEQUENCE [LARGE SCALE GENOMIC DNA]</scope>
    <source>
        <strain evidence="1">cv. PI 614886</strain>
    </source>
</reference>
<dbReference type="AlphaFoldDB" id="A0A803LA08"/>
<dbReference type="InterPro" id="IPR036691">
    <property type="entry name" value="Endo/exonu/phosph_ase_sf"/>
</dbReference>
<dbReference type="Proteomes" id="UP000596660">
    <property type="component" value="Unplaced"/>
</dbReference>
<name>A0A803LA08_CHEQI</name>
<reference evidence="1" key="2">
    <citation type="submission" date="2021-03" db="UniProtKB">
        <authorList>
            <consortium name="EnsemblPlants"/>
        </authorList>
    </citation>
    <scope>IDENTIFICATION</scope>
</reference>
<evidence type="ECO:0000313" key="1">
    <source>
        <dbReference type="EnsemblPlants" id="AUR62008697-RA:cds"/>
    </source>
</evidence>
<organism evidence="1 2">
    <name type="scientific">Chenopodium quinoa</name>
    <name type="common">Quinoa</name>
    <dbReference type="NCBI Taxonomy" id="63459"/>
    <lineage>
        <taxon>Eukaryota</taxon>
        <taxon>Viridiplantae</taxon>
        <taxon>Streptophyta</taxon>
        <taxon>Embryophyta</taxon>
        <taxon>Tracheophyta</taxon>
        <taxon>Spermatophyta</taxon>
        <taxon>Magnoliopsida</taxon>
        <taxon>eudicotyledons</taxon>
        <taxon>Gunneridae</taxon>
        <taxon>Pentapetalae</taxon>
        <taxon>Caryophyllales</taxon>
        <taxon>Chenopodiaceae</taxon>
        <taxon>Chenopodioideae</taxon>
        <taxon>Atripliceae</taxon>
        <taxon>Chenopodium</taxon>
    </lineage>
</organism>
<protein>
    <submittedName>
        <fullName evidence="1">Uncharacterized protein</fullName>
    </submittedName>
</protein>
<accession>A0A803LA08</accession>